<keyword evidence="3" id="KW-1185">Reference proteome</keyword>
<evidence type="ECO:0000313" key="2">
    <source>
        <dbReference type="EMBL" id="KAK3349678.1"/>
    </source>
</evidence>
<feature type="non-terminal residue" evidence="2">
    <location>
        <position position="1"/>
    </location>
</feature>
<organism evidence="2 3">
    <name type="scientific">Lasiosphaeria hispida</name>
    <dbReference type="NCBI Taxonomy" id="260671"/>
    <lineage>
        <taxon>Eukaryota</taxon>
        <taxon>Fungi</taxon>
        <taxon>Dikarya</taxon>
        <taxon>Ascomycota</taxon>
        <taxon>Pezizomycotina</taxon>
        <taxon>Sordariomycetes</taxon>
        <taxon>Sordariomycetidae</taxon>
        <taxon>Sordariales</taxon>
        <taxon>Lasiosphaeriaceae</taxon>
        <taxon>Lasiosphaeria</taxon>
    </lineage>
</organism>
<evidence type="ECO:0000256" key="1">
    <source>
        <dbReference type="SAM" id="MobiDB-lite"/>
    </source>
</evidence>
<name>A0AAJ0HF24_9PEZI</name>
<feature type="region of interest" description="Disordered" evidence="1">
    <location>
        <begin position="46"/>
        <end position="66"/>
    </location>
</feature>
<dbReference type="Proteomes" id="UP001275084">
    <property type="component" value="Unassembled WGS sequence"/>
</dbReference>
<reference evidence="2" key="2">
    <citation type="submission" date="2023-06" db="EMBL/GenBank/DDBJ databases">
        <authorList>
            <consortium name="Lawrence Berkeley National Laboratory"/>
            <person name="Haridas S."/>
            <person name="Hensen N."/>
            <person name="Bonometti L."/>
            <person name="Westerberg I."/>
            <person name="Brannstrom I.O."/>
            <person name="Guillou S."/>
            <person name="Cros-Aarteil S."/>
            <person name="Calhoun S."/>
            <person name="Kuo A."/>
            <person name="Mondo S."/>
            <person name="Pangilinan J."/>
            <person name="Riley R."/>
            <person name="Labutti K."/>
            <person name="Andreopoulos B."/>
            <person name="Lipzen A."/>
            <person name="Chen C."/>
            <person name="Yanf M."/>
            <person name="Daum C."/>
            <person name="Ng V."/>
            <person name="Clum A."/>
            <person name="Steindorff A."/>
            <person name="Ohm R."/>
            <person name="Martin F."/>
            <person name="Silar P."/>
            <person name="Natvig D."/>
            <person name="Lalanne C."/>
            <person name="Gautier V."/>
            <person name="Ament-Velasquez S.L."/>
            <person name="Kruys A."/>
            <person name="Hutchinson M.I."/>
            <person name="Powell A.J."/>
            <person name="Barry K."/>
            <person name="Miller A.N."/>
            <person name="Grigoriev I.V."/>
            <person name="Debuchy R."/>
            <person name="Gladieux P."/>
            <person name="Thoren M.H."/>
            <person name="Johannesson H."/>
        </authorList>
    </citation>
    <scope>NUCLEOTIDE SEQUENCE</scope>
    <source>
        <strain evidence="2">CBS 955.72</strain>
    </source>
</reference>
<proteinExistence type="predicted"/>
<protein>
    <submittedName>
        <fullName evidence="2">Uncharacterized protein</fullName>
    </submittedName>
</protein>
<feature type="compositionally biased region" description="Basic and acidic residues" evidence="1">
    <location>
        <begin position="50"/>
        <end position="66"/>
    </location>
</feature>
<comment type="caution">
    <text evidence="2">The sequence shown here is derived from an EMBL/GenBank/DDBJ whole genome shotgun (WGS) entry which is preliminary data.</text>
</comment>
<reference evidence="2" key="1">
    <citation type="journal article" date="2023" name="Mol. Phylogenet. Evol.">
        <title>Genome-scale phylogeny and comparative genomics of the fungal order Sordariales.</title>
        <authorList>
            <person name="Hensen N."/>
            <person name="Bonometti L."/>
            <person name="Westerberg I."/>
            <person name="Brannstrom I.O."/>
            <person name="Guillou S."/>
            <person name="Cros-Aarteil S."/>
            <person name="Calhoun S."/>
            <person name="Haridas S."/>
            <person name="Kuo A."/>
            <person name="Mondo S."/>
            <person name="Pangilinan J."/>
            <person name="Riley R."/>
            <person name="LaButti K."/>
            <person name="Andreopoulos B."/>
            <person name="Lipzen A."/>
            <person name="Chen C."/>
            <person name="Yan M."/>
            <person name="Daum C."/>
            <person name="Ng V."/>
            <person name="Clum A."/>
            <person name="Steindorff A."/>
            <person name="Ohm R.A."/>
            <person name="Martin F."/>
            <person name="Silar P."/>
            <person name="Natvig D.O."/>
            <person name="Lalanne C."/>
            <person name="Gautier V."/>
            <person name="Ament-Velasquez S.L."/>
            <person name="Kruys A."/>
            <person name="Hutchinson M.I."/>
            <person name="Powell A.J."/>
            <person name="Barry K."/>
            <person name="Miller A.N."/>
            <person name="Grigoriev I.V."/>
            <person name="Debuchy R."/>
            <person name="Gladieux P."/>
            <person name="Hiltunen Thoren M."/>
            <person name="Johannesson H."/>
        </authorList>
    </citation>
    <scope>NUCLEOTIDE SEQUENCE</scope>
    <source>
        <strain evidence="2">CBS 955.72</strain>
    </source>
</reference>
<gene>
    <name evidence="2" type="ORF">B0T25DRAFT_458526</name>
</gene>
<dbReference type="EMBL" id="JAUIQD010000005">
    <property type="protein sequence ID" value="KAK3349678.1"/>
    <property type="molecule type" value="Genomic_DNA"/>
</dbReference>
<sequence length="66" mass="7521">TLQPSTKSIHINNIIYLLHKASKPIIIRSYKNYFSIILISATPPKNIGAESERDRPEHMPSVSKDF</sequence>
<evidence type="ECO:0000313" key="3">
    <source>
        <dbReference type="Proteomes" id="UP001275084"/>
    </source>
</evidence>
<dbReference type="AlphaFoldDB" id="A0AAJ0HF24"/>
<accession>A0AAJ0HF24</accession>